<protein>
    <submittedName>
        <fullName evidence="1">Uncharacterized protein</fullName>
    </submittedName>
</protein>
<evidence type="ECO:0000313" key="1">
    <source>
        <dbReference type="EMBL" id="KAG8468561.1"/>
    </source>
</evidence>
<proteinExistence type="predicted"/>
<organism evidence="1 2">
    <name type="scientific">Diacronema lutheri</name>
    <name type="common">Unicellular marine alga</name>
    <name type="synonym">Monochrysis lutheri</name>
    <dbReference type="NCBI Taxonomy" id="2081491"/>
    <lineage>
        <taxon>Eukaryota</taxon>
        <taxon>Haptista</taxon>
        <taxon>Haptophyta</taxon>
        <taxon>Pavlovophyceae</taxon>
        <taxon>Pavlovales</taxon>
        <taxon>Pavlovaceae</taxon>
        <taxon>Diacronema</taxon>
    </lineage>
</organism>
<dbReference type="EMBL" id="JAGTXO010000004">
    <property type="protein sequence ID" value="KAG8468561.1"/>
    <property type="molecule type" value="Genomic_DNA"/>
</dbReference>
<comment type="caution">
    <text evidence="1">The sequence shown here is derived from an EMBL/GenBank/DDBJ whole genome shotgun (WGS) entry which is preliminary data.</text>
</comment>
<evidence type="ECO:0000313" key="2">
    <source>
        <dbReference type="Proteomes" id="UP000751190"/>
    </source>
</evidence>
<name>A0A8J6CEY1_DIALT</name>
<reference evidence="1" key="1">
    <citation type="submission" date="2021-05" db="EMBL/GenBank/DDBJ databases">
        <title>The genome of the haptophyte Pavlova lutheri (Diacronema luteri, Pavlovales) - a model for lipid biosynthesis in eukaryotic algae.</title>
        <authorList>
            <person name="Hulatt C.J."/>
            <person name="Posewitz M.C."/>
        </authorList>
    </citation>
    <scope>NUCLEOTIDE SEQUENCE</scope>
    <source>
        <strain evidence="1">NIVA-4/92</strain>
    </source>
</reference>
<gene>
    <name evidence="1" type="ORF">KFE25_013644</name>
</gene>
<dbReference type="AlphaFoldDB" id="A0A8J6CEY1"/>
<keyword evidence="2" id="KW-1185">Reference proteome</keyword>
<sequence>MQADAREAMLAKARQRGEKYLDEEGVSGAARGAALTRLEERLQGLDIRLARKLLTKAKDDALGRWRRTLTGGGALAPFAGAAVEAPAAPAATAAAAPRAGATSRADAATATGGSLACADQFARRVAAEHFAAQDDTVQGALADHIREMARTSVGGLPIDLLRFMLCAASDTDAGVDYHPGGELPTSSTRLAATEIFDHGHYAMLLVLRGQGGKVVCAYLADSARATAAGTGAAARGALSNAGYHHEPERIAYRQKPGTCGLCVAAGLLALAVAPQRVVAGTLPGIFRAGVDDASKICANLLSPVLRAASTTGKAAAASNGPPAESMVPLGELEEICGRQSDKAVALNKLTAWASAATLCAASSRKRAVGIDAPTKQKRAR</sequence>
<dbReference type="Proteomes" id="UP000751190">
    <property type="component" value="Unassembled WGS sequence"/>
</dbReference>
<accession>A0A8J6CEY1</accession>